<feature type="transmembrane region" description="Helical" evidence="9">
    <location>
        <begin position="360"/>
        <end position="383"/>
    </location>
</feature>
<comment type="caution">
    <text evidence="11">The sequence shown here is derived from an EMBL/GenBank/DDBJ whole genome shotgun (WGS) entry which is preliminary data.</text>
</comment>
<keyword evidence="4" id="KW-1003">Cell membrane</keyword>
<protein>
    <submittedName>
        <fullName evidence="11">Na+/H+ antiporter NhaC</fullName>
    </submittedName>
</protein>
<feature type="transmembrane region" description="Helical" evidence="9">
    <location>
        <begin position="260"/>
        <end position="278"/>
    </location>
</feature>
<accession>A0AAW7HZD9</accession>
<reference evidence="11" key="1">
    <citation type="submission" date="2023-08" db="EMBL/GenBank/DDBJ databases">
        <title>WGS of Aeromonas isolates.</title>
        <authorList>
            <person name="Lee H."/>
        </authorList>
    </citation>
    <scope>NUCLEOTIDE SEQUENCE</scope>
    <source>
        <strain evidence="11">SL22</strain>
    </source>
</reference>
<name>A0AAW7HZD9_9GAMM</name>
<dbReference type="AlphaFoldDB" id="A0AAW7HZD9"/>
<dbReference type="PANTHER" id="PTHR33451:SF3">
    <property type="entry name" value="MALATE-2H(+)_NA(+)-LACTATE ANTIPORTER"/>
    <property type="match status" value="1"/>
</dbReference>
<feature type="transmembrane region" description="Helical" evidence="9">
    <location>
        <begin position="194"/>
        <end position="215"/>
    </location>
</feature>
<comment type="subcellular location">
    <subcellularLocation>
        <location evidence="1">Cell membrane</location>
        <topology evidence="1">Multi-pass membrane protein</topology>
    </subcellularLocation>
</comment>
<dbReference type="PANTHER" id="PTHR33451">
    <property type="entry name" value="MALATE-2H(+)/NA(+)-LACTATE ANTIPORTER"/>
    <property type="match status" value="1"/>
</dbReference>
<feature type="transmembrane region" description="Helical" evidence="9">
    <location>
        <begin position="36"/>
        <end position="56"/>
    </location>
</feature>
<proteinExistence type="inferred from homology"/>
<dbReference type="Pfam" id="PF03553">
    <property type="entry name" value="Na_H_antiporter"/>
    <property type="match status" value="1"/>
</dbReference>
<dbReference type="InterPro" id="IPR018461">
    <property type="entry name" value="Na/H_Antiport_NhaC-like_C"/>
</dbReference>
<keyword evidence="6 9" id="KW-1133">Transmembrane helix</keyword>
<sequence length="469" mass="49365">MQNQQNHIRLPGMSQVFACLAIFLALAFSFTSVLDLPIQLALFIAWFVIMGLGIKLGHDYKSLEQAAVDGVSKGMGAILILVSVGALVGTWIAGGIVPSIIYFGLKVIHPSIFLLATLIICSLTSLATGTSWGSAATAGIAMMGIGHSLGVPAPLVAGAVLSGVYFGDKLSPLSDSVVLASTMSNVDVVEHIKGMLPISLVSYVITAVLFTLVGMQYSGNVSLEQVNLVMEALDKQFNITPLAIVPVVLVLGLLANRKPAFPVISFGALLGLIWAIAFQDMDPVKAMHSAYSPFPIISGIDFIDNILGRGGMESMLGSVAVIIFGLGFGGLLEKVGILEVIAGAFEKRINSVGSLTSHTIGTAFLANVFGSAMYVSLILTPKIMAKNYDRLGLARKNLSRNAEFGGTLTCGMVPWSDNGIFMAGVLGVATLDYLPYMWLSFTCIIVTITLAYLGKAVNRVPLVAAASSR</sequence>
<dbReference type="GO" id="GO:0015297">
    <property type="term" value="F:antiporter activity"/>
    <property type="evidence" value="ECO:0007669"/>
    <property type="project" value="UniProtKB-KW"/>
</dbReference>
<keyword evidence="2" id="KW-0813">Transport</keyword>
<evidence type="ECO:0000256" key="1">
    <source>
        <dbReference type="ARBA" id="ARBA00004651"/>
    </source>
</evidence>
<evidence type="ECO:0000256" key="9">
    <source>
        <dbReference type="SAM" id="Phobius"/>
    </source>
</evidence>
<dbReference type="NCBIfam" id="TIGR00931">
    <property type="entry name" value="antiport_nhaC"/>
    <property type="match status" value="1"/>
</dbReference>
<feature type="transmembrane region" description="Helical" evidence="9">
    <location>
        <begin position="12"/>
        <end position="30"/>
    </location>
</feature>
<evidence type="ECO:0000256" key="4">
    <source>
        <dbReference type="ARBA" id="ARBA00022475"/>
    </source>
</evidence>
<keyword evidence="7 9" id="KW-0472">Membrane</keyword>
<feature type="transmembrane region" description="Helical" evidence="9">
    <location>
        <begin position="315"/>
        <end position="332"/>
    </location>
</feature>
<evidence type="ECO:0000256" key="2">
    <source>
        <dbReference type="ARBA" id="ARBA00022448"/>
    </source>
</evidence>
<feature type="transmembrane region" description="Helical" evidence="9">
    <location>
        <begin position="77"/>
        <end position="101"/>
    </location>
</feature>
<feature type="transmembrane region" description="Helical" evidence="9">
    <location>
        <begin position="435"/>
        <end position="453"/>
    </location>
</feature>
<dbReference type="InterPro" id="IPR052180">
    <property type="entry name" value="NhaC_Na-H+_Antiporter"/>
</dbReference>
<feature type="transmembrane region" description="Helical" evidence="9">
    <location>
        <begin position="140"/>
        <end position="166"/>
    </location>
</feature>
<evidence type="ECO:0000256" key="3">
    <source>
        <dbReference type="ARBA" id="ARBA00022449"/>
    </source>
</evidence>
<keyword evidence="3" id="KW-0050">Antiport</keyword>
<feature type="domain" description="Na+/H+ antiporter NhaC-like C-terminal" evidence="10">
    <location>
        <begin position="163"/>
        <end position="454"/>
    </location>
</feature>
<evidence type="ECO:0000256" key="5">
    <source>
        <dbReference type="ARBA" id="ARBA00022692"/>
    </source>
</evidence>
<dbReference type="InterPro" id="IPR004770">
    <property type="entry name" value="Na/H_antiport_NhaC"/>
</dbReference>
<evidence type="ECO:0000259" key="10">
    <source>
        <dbReference type="Pfam" id="PF03553"/>
    </source>
</evidence>
<comment type="similarity">
    <text evidence="8">Belongs to the NhaC Na(+)/H(+) (TC 2.A.35) antiporter family.</text>
</comment>
<evidence type="ECO:0000256" key="8">
    <source>
        <dbReference type="ARBA" id="ARBA00038435"/>
    </source>
</evidence>
<dbReference type="EMBL" id="JAOPLV010000006">
    <property type="protein sequence ID" value="MDM5140906.1"/>
    <property type="molecule type" value="Genomic_DNA"/>
</dbReference>
<keyword evidence="5 9" id="KW-0812">Transmembrane</keyword>
<evidence type="ECO:0000256" key="7">
    <source>
        <dbReference type="ARBA" id="ARBA00023136"/>
    </source>
</evidence>
<gene>
    <name evidence="11" type="primary">nhaC</name>
    <name evidence="11" type="ORF">OB959_14010</name>
</gene>
<feature type="transmembrane region" description="Helical" evidence="9">
    <location>
        <begin position="404"/>
        <end position="429"/>
    </location>
</feature>
<evidence type="ECO:0000313" key="11">
    <source>
        <dbReference type="EMBL" id="MDM5140906.1"/>
    </source>
</evidence>
<feature type="transmembrane region" description="Helical" evidence="9">
    <location>
        <begin position="236"/>
        <end position="254"/>
    </location>
</feature>
<evidence type="ECO:0000256" key="6">
    <source>
        <dbReference type="ARBA" id="ARBA00022989"/>
    </source>
</evidence>
<dbReference type="RefSeq" id="WP_043137222.1">
    <property type="nucleotide sequence ID" value="NZ_CAWLWI010000020.1"/>
</dbReference>
<organism evidence="11 12">
    <name type="scientific">Aeromonas bestiarum</name>
    <dbReference type="NCBI Taxonomy" id="105751"/>
    <lineage>
        <taxon>Bacteria</taxon>
        <taxon>Pseudomonadati</taxon>
        <taxon>Pseudomonadota</taxon>
        <taxon>Gammaproteobacteria</taxon>
        <taxon>Aeromonadales</taxon>
        <taxon>Aeromonadaceae</taxon>
        <taxon>Aeromonas</taxon>
    </lineage>
</organism>
<feature type="transmembrane region" description="Helical" evidence="9">
    <location>
        <begin position="107"/>
        <end position="128"/>
    </location>
</feature>
<dbReference type="GO" id="GO:0005886">
    <property type="term" value="C:plasma membrane"/>
    <property type="evidence" value="ECO:0007669"/>
    <property type="project" value="UniProtKB-SubCell"/>
</dbReference>
<dbReference type="Proteomes" id="UP001168216">
    <property type="component" value="Unassembled WGS sequence"/>
</dbReference>
<evidence type="ECO:0000313" key="12">
    <source>
        <dbReference type="Proteomes" id="UP001168216"/>
    </source>
</evidence>